<keyword evidence="2 7" id="KW-0813">Transport</keyword>
<evidence type="ECO:0000256" key="5">
    <source>
        <dbReference type="ARBA" id="ARBA00022989"/>
    </source>
</evidence>
<dbReference type="PANTHER" id="PTHR30151">
    <property type="entry name" value="ALKANE SULFONATE ABC TRANSPORTER-RELATED, MEMBRANE SUBUNIT"/>
    <property type="match status" value="1"/>
</dbReference>
<feature type="transmembrane region" description="Helical" evidence="7">
    <location>
        <begin position="51"/>
        <end position="73"/>
    </location>
</feature>
<dbReference type="Pfam" id="PF00528">
    <property type="entry name" value="BPD_transp_1"/>
    <property type="match status" value="1"/>
</dbReference>
<gene>
    <name evidence="9" type="ORF">St703_25240</name>
</gene>
<sequence length="330" mass="36500">MEKDTIYVKKITQIKDRHIGRAYFASIAIALTLIAQIVIPKSDTLITKALPWYTGLLVIALAITTILAIYYTFFGGLKRFVFKSYFIGAAFLALGLYNLVTLKFTLLKPVFFPAPERIIDVLIVDSGFLLKCLLHSAQLLAYGLGIGIITGLATGILIGWYSSWNYWLEPIVKSVGPIPSTAFIPVALSAFATSYQAAVFLIALASWFPIAVLTQSGVVNVKKTFFEVADTLGATDFQKIFHVAVPGALPNIFVGIFNGTCGAFLTLMSAEMIGVRYGIGWYINWQREIMSYANVYAGLVVIAVSFSLMIAILFKIRDYVLRWQKGIIKW</sequence>
<evidence type="ECO:0000259" key="8">
    <source>
        <dbReference type="PROSITE" id="PS50928"/>
    </source>
</evidence>
<accession>A0A5K7X1D0</accession>
<evidence type="ECO:0000256" key="2">
    <source>
        <dbReference type="ARBA" id="ARBA00022448"/>
    </source>
</evidence>
<evidence type="ECO:0000313" key="10">
    <source>
        <dbReference type="Proteomes" id="UP000326951"/>
    </source>
</evidence>
<feature type="transmembrane region" description="Helical" evidence="7">
    <location>
        <begin position="141"/>
        <end position="162"/>
    </location>
</feature>
<dbReference type="GO" id="GO:0055085">
    <property type="term" value="P:transmembrane transport"/>
    <property type="evidence" value="ECO:0007669"/>
    <property type="project" value="InterPro"/>
</dbReference>
<feature type="transmembrane region" description="Helical" evidence="7">
    <location>
        <begin position="289"/>
        <end position="314"/>
    </location>
</feature>
<dbReference type="EMBL" id="AP021853">
    <property type="protein sequence ID" value="BBN99819.1"/>
    <property type="molecule type" value="Genomic_DNA"/>
</dbReference>
<reference evidence="9 10" key="1">
    <citation type="submission" date="2019-09" db="EMBL/GenBank/DDBJ databases">
        <title>Complete genome sequence of Sporolactobacillus terrae 70-3.</title>
        <authorList>
            <person name="Tanaka N."/>
            <person name="Shiwa Y."/>
            <person name="Fujita N."/>
            <person name="Tanasupawat S."/>
        </authorList>
    </citation>
    <scope>NUCLEOTIDE SEQUENCE [LARGE SCALE GENOMIC DNA]</scope>
    <source>
        <strain evidence="9 10">70-3</strain>
    </source>
</reference>
<evidence type="ECO:0000256" key="1">
    <source>
        <dbReference type="ARBA" id="ARBA00004651"/>
    </source>
</evidence>
<keyword evidence="3" id="KW-1003">Cell membrane</keyword>
<dbReference type="CDD" id="cd06261">
    <property type="entry name" value="TM_PBP2"/>
    <property type="match status" value="1"/>
</dbReference>
<comment type="similarity">
    <text evidence="7">Belongs to the binding-protein-dependent transport system permease family.</text>
</comment>
<comment type="subcellular location">
    <subcellularLocation>
        <location evidence="1 7">Cell membrane</location>
        <topology evidence="1 7">Multi-pass membrane protein</topology>
    </subcellularLocation>
</comment>
<dbReference type="InterPro" id="IPR000515">
    <property type="entry name" value="MetI-like"/>
</dbReference>
<dbReference type="PANTHER" id="PTHR30151:SF0">
    <property type="entry name" value="ABC TRANSPORTER PERMEASE PROTEIN MJ0413-RELATED"/>
    <property type="match status" value="1"/>
</dbReference>
<feature type="transmembrane region" description="Helical" evidence="7">
    <location>
        <begin position="182"/>
        <end position="213"/>
    </location>
</feature>
<evidence type="ECO:0000256" key="7">
    <source>
        <dbReference type="RuleBase" id="RU363032"/>
    </source>
</evidence>
<dbReference type="AlphaFoldDB" id="A0A5K7X1D0"/>
<keyword evidence="5 7" id="KW-1133">Transmembrane helix</keyword>
<dbReference type="SUPFAM" id="SSF161098">
    <property type="entry name" value="MetI-like"/>
    <property type="match status" value="1"/>
</dbReference>
<feature type="transmembrane region" description="Helical" evidence="7">
    <location>
        <begin position="21"/>
        <end position="39"/>
    </location>
</feature>
<evidence type="ECO:0000256" key="6">
    <source>
        <dbReference type="ARBA" id="ARBA00023136"/>
    </source>
</evidence>
<keyword evidence="4 7" id="KW-0812">Transmembrane</keyword>
<feature type="transmembrane region" description="Helical" evidence="7">
    <location>
        <begin position="248"/>
        <end position="269"/>
    </location>
</feature>
<dbReference type="Gene3D" id="1.10.3720.10">
    <property type="entry name" value="MetI-like"/>
    <property type="match status" value="1"/>
</dbReference>
<evidence type="ECO:0000256" key="3">
    <source>
        <dbReference type="ARBA" id="ARBA00022475"/>
    </source>
</evidence>
<keyword evidence="6 7" id="KW-0472">Membrane</keyword>
<evidence type="ECO:0000313" key="9">
    <source>
        <dbReference type="EMBL" id="BBN99819.1"/>
    </source>
</evidence>
<organism evidence="9 10">
    <name type="scientific">Sporolactobacillus terrae</name>
    <dbReference type="NCBI Taxonomy" id="269673"/>
    <lineage>
        <taxon>Bacteria</taxon>
        <taxon>Bacillati</taxon>
        <taxon>Bacillota</taxon>
        <taxon>Bacilli</taxon>
        <taxon>Bacillales</taxon>
        <taxon>Sporolactobacillaceae</taxon>
        <taxon>Sporolactobacillus</taxon>
    </lineage>
</organism>
<dbReference type="GO" id="GO:0005886">
    <property type="term" value="C:plasma membrane"/>
    <property type="evidence" value="ECO:0007669"/>
    <property type="project" value="UniProtKB-SubCell"/>
</dbReference>
<dbReference type="Proteomes" id="UP000326951">
    <property type="component" value="Chromosome"/>
</dbReference>
<feature type="transmembrane region" description="Helical" evidence="7">
    <location>
        <begin position="85"/>
        <end position="106"/>
    </location>
</feature>
<proteinExistence type="inferred from homology"/>
<evidence type="ECO:0000256" key="4">
    <source>
        <dbReference type="ARBA" id="ARBA00022692"/>
    </source>
</evidence>
<dbReference type="PROSITE" id="PS50928">
    <property type="entry name" value="ABC_TM1"/>
    <property type="match status" value="1"/>
</dbReference>
<dbReference type="InterPro" id="IPR035906">
    <property type="entry name" value="MetI-like_sf"/>
</dbReference>
<protein>
    <submittedName>
        <fullName evidence="9">ABC transporter permease</fullName>
    </submittedName>
</protein>
<feature type="domain" description="ABC transmembrane type-1" evidence="8">
    <location>
        <begin position="133"/>
        <end position="314"/>
    </location>
</feature>
<name>A0A5K7X1D0_9BACL</name>
<dbReference type="RefSeq" id="WP_197021203.1">
    <property type="nucleotide sequence ID" value="NZ_AP021853.1"/>
</dbReference>